<feature type="compositionally biased region" description="Low complexity" evidence="1">
    <location>
        <begin position="93"/>
        <end position="114"/>
    </location>
</feature>
<keyword evidence="4" id="KW-1185">Reference proteome</keyword>
<keyword evidence="2" id="KW-1133">Transmembrane helix</keyword>
<evidence type="ECO:0000313" key="4">
    <source>
        <dbReference type="Proteomes" id="UP000609064"/>
    </source>
</evidence>
<proteinExistence type="predicted"/>
<dbReference type="Proteomes" id="UP000609064">
    <property type="component" value="Unassembled WGS sequence"/>
</dbReference>
<organism evidence="3 4">
    <name type="scientific">Emticicia aquatilis</name>
    <dbReference type="NCBI Taxonomy" id="1537369"/>
    <lineage>
        <taxon>Bacteria</taxon>
        <taxon>Pseudomonadati</taxon>
        <taxon>Bacteroidota</taxon>
        <taxon>Cytophagia</taxon>
        <taxon>Cytophagales</taxon>
        <taxon>Leadbetterellaceae</taxon>
        <taxon>Emticicia</taxon>
    </lineage>
</organism>
<gene>
    <name evidence="3" type="ORF">GCM10011514_41830</name>
</gene>
<keyword evidence="2" id="KW-0812">Transmembrane</keyword>
<reference evidence="3" key="1">
    <citation type="journal article" date="2014" name="Int. J. Syst. Evol. Microbiol.">
        <title>Complete genome sequence of Corynebacterium casei LMG S-19264T (=DSM 44701T), isolated from a smear-ripened cheese.</title>
        <authorList>
            <consortium name="US DOE Joint Genome Institute (JGI-PGF)"/>
            <person name="Walter F."/>
            <person name="Albersmeier A."/>
            <person name="Kalinowski J."/>
            <person name="Ruckert C."/>
        </authorList>
    </citation>
    <scope>NUCLEOTIDE SEQUENCE</scope>
    <source>
        <strain evidence="3">CGMCC 1.15958</strain>
    </source>
</reference>
<dbReference type="EMBL" id="BMKK01000010">
    <property type="protein sequence ID" value="GGD73410.1"/>
    <property type="molecule type" value="Genomic_DNA"/>
</dbReference>
<name>A0A916Z2T9_9BACT</name>
<feature type="transmembrane region" description="Helical" evidence="2">
    <location>
        <begin position="38"/>
        <end position="57"/>
    </location>
</feature>
<evidence type="ECO:0000256" key="2">
    <source>
        <dbReference type="SAM" id="Phobius"/>
    </source>
</evidence>
<evidence type="ECO:0000313" key="3">
    <source>
        <dbReference type="EMBL" id="GGD73410.1"/>
    </source>
</evidence>
<comment type="caution">
    <text evidence="3">The sequence shown here is derived from an EMBL/GenBank/DDBJ whole genome shotgun (WGS) entry which is preliminary data.</text>
</comment>
<feature type="region of interest" description="Disordered" evidence="1">
    <location>
        <begin position="91"/>
        <end position="114"/>
    </location>
</feature>
<accession>A0A916Z2T9</accession>
<keyword evidence="2" id="KW-0472">Membrane</keyword>
<sequence>MSKYNNFYSKDPFGIFKVEPSIQIIGGDSLAKSTKPPIVKIILVVLLIIGIAAAFFFKDVIKKFFLDKIIQSKQAKPNDAANEKDIDREVVIQKKTTQPKTETPEEGTGATIVE</sequence>
<reference evidence="3" key="2">
    <citation type="submission" date="2020-09" db="EMBL/GenBank/DDBJ databases">
        <authorList>
            <person name="Sun Q."/>
            <person name="Zhou Y."/>
        </authorList>
    </citation>
    <scope>NUCLEOTIDE SEQUENCE</scope>
    <source>
        <strain evidence="3">CGMCC 1.15958</strain>
    </source>
</reference>
<dbReference type="AlphaFoldDB" id="A0A916Z2T9"/>
<protein>
    <submittedName>
        <fullName evidence="3">Uncharacterized protein</fullName>
    </submittedName>
</protein>
<dbReference type="RefSeq" id="WP_188769073.1">
    <property type="nucleotide sequence ID" value="NZ_BMKK01000010.1"/>
</dbReference>
<evidence type="ECO:0000256" key="1">
    <source>
        <dbReference type="SAM" id="MobiDB-lite"/>
    </source>
</evidence>